<feature type="signal peptide" evidence="1">
    <location>
        <begin position="1"/>
        <end position="17"/>
    </location>
</feature>
<name>A0ABV4UEL7_9RHOO</name>
<dbReference type="Proteomes" id="UP001574673">
    <property type="component" value="Unassembled WGS sequence"/>
</dbReference>
<dbReference type="EMBL" id="JBEUWX010000002">
    <property type="protein sequence ID" value="MFA9950076.1"/>
    <property type="molecule type" value="Genomic_DNA"/>
</dbReference>
<accession>A0ABV4UEL7</accession>
<comment type="caution">
    <text evidence="2">The sequence shown here is derived from an EMBL/GenBank/DDBJ whole genome shotgun (WGS) entry which is preliminary data.</text>
</comment>
<evidence type="ECO:0000256" key="1">
    <source>
        <dbReference type="SAM" id="SignalP"/>
    </source>
</evidence>
<organism evidence="2 3">
    <name type="scientific">Dentiradicibacter hellwigii</name>
    <dbReference type="NCBI Taxonomy" id="3149053"/>
    <lineage>
        <taxon>Bacteria</taxon>
        <taxon>Pseudomonadati</taxon>
        <taxon>Pseudomonadota</taxon>
        <taxon>Betaproteobacteria</taxon>
        <taxon>Rhodocyclales</taxon>
        <taxon>Rhodocyclaceae</taxon>
        <taxon>Dentiradicibacter</taxon>
    </lineage>
</organism>
<keyword evidence="1" id="KW-0732">Signal</keyword>
<proteinExistence type="predicted"/>
<protein>
    <submittedName>
        <fullName evidence="2">Uncharacterized protein</fullName>
    </submittedName>
</protein>
<sequence>MRIFSLIILLLCSSVYAAEECTYQIKINNDSYILNKSSANDIKKAFGEAESLRTIYEIPFYDLCYKTKSGENAIIFGFDSNTNLLKSFSIIAWNETIADHIKCSDSQLSQFSINDKFIGMNIKKHSSLEKTFVSRSYCHIQQKGSVISGILVNFGVFLVDLE</sequence>
<evidence type="ECO:0000313" key="2">
    <source>
        <dbReference type="EMBL" id="MFA9950076.1"/>
    </source>
</evidence>
<feature type="chain" id="PRO_5045139930" evidence="1">
    <location>
        <begin position="18"/>
        <end position="162"/>
    </location>
</feature>
<reference evidence="3" key="1">
    <citation type="submission" date="2024-06" db="EMBL/GenBank/DDBJ databases">
        <title>Radixoralia hellwigii gen. nov., sp nov., isolated from a root canal in the human oral cavity.</title>
        <authorList>
            <person name="Bartsch S."/>
            <person name="Wittmer A."/>
            <person name="Schulz A.-K."/>
            <person name="Neumann-Schaal M."/>
            <person name="Wolf J."/>
            <person name="Gronow S."/>
            <person name="Tennert C."/>
            <person name="Haecker G."/>
            <person name="Cieplik F."/>
            <person name="Al-Ahmad A."/>
        </authorList>
    </citation>
    <scope>NUCLEOTIDE SEQUENCE [LARGE SCALE GENOMIC DNA]</scope>
    <source>
        <strain evidence="3">Wk13</strain>
    </source>
</reference>
<keyword evidence="3" id="KW-1185">Reference proteome</keyword>
<gene>
    <name evidence="2" type="ORF">ABCS64_07055</name>
</gene>
<evidence type="ECO:0000313" key="3">
    <source>
        <dbReference type="Proteomes" id="UP001574673"/>
    </source>
</evidence>
<dbReference type="RefSeq" id="WP_418891159.1">
    <property type="nucleotide sequence ID" value="NZ_JBEUWX010000002.1"/>
</dbReference>